<protein>
    <recommendedName>
        <fullName evidence="1">Glycosyltransferase GT-D fold domain-containing protein</fullName>
    </recommendedName>
</protein>
<accession>A0A2M6WKJ9</accession>
<organism evidence="2 3">
    <name type="scientific">Candidatus Harrisonbacteria bacterium CG10_big_fil_rev_8_21_14_0_10_38_8</name>
    <dbReference type="NCBI Taxonomy" id="1974582"/>
    <lineage>
        <taxon>Bacteria</taxon>
        <taxon>Candidatus Harrisoniibacteriota</taxon>
    </lineage>
</organism>
<dbReference type="Proteomes" id="UP000229112">
    <property type="component" value="Unassembled WGS sequence"/>
</dbReference>
<evidence type="ECO:0000259" key="1">
    <source>
        <dbReference type="Pfam" id="PF08759"/>
    </source>
</evidence>
<dbReference type="AlphaFoldDB" id="A0A2M6WKJ9"/>
<feature type="domain" description="Glycosyltransferase GT-D fold" evidence="1">
    <location>
        <begin position="57"/>
        <end position="247"/>
    </location>
</feature>
<dbReference type="Pfam" id="PF08759">
    <property type="entry name" value="GT-D"/>
    <property type="match status" value="1"/>
</dbReference>
<name>A0A2M6WKJ9_9BACT</name>
<comment type="caution">
    <text evidence="2">The sequence shown here is derived from an EMBL/GenBank/DDBJ whole genome shotgun (WGS) entry which is preliminary data.</text>
</comment>
<dbReference type="EMBL" id="PFAY01000003">
    <property type="protein sequence ID" value="PIT93328.1"/>
    <property type="molecule type" value="Genomic_DNA"/>
</dbReference>
<reference evidence="3" key="1">
    <citation type="submission" date="2017-09" db="EMBL/GenBank/DDBJ databases">
        <title>Depth-based differentiation of microbial function through sediment-hosted aquifers and enrichment of novel symbionts in the deep terrestrial subsurface.</title>
        <authorList>
            <person name="Probst A.J."/>
            <person name="Ladd B."/>
            <person name="Jarett J.K."/>
            <person name="Geller-Mcgrath D.E."/>
            <person name="Sieber C.M.K."/>
            <person name="Emerson J.B."/>
            <person name="Anantharaman K."/>
            <person name="Thomas B.C."/>
            <person name="Malmstrom R."/>
            <person name="Stieglmeier M."/>
            <person name="Klingl A."/>
            <person name="Woyke T."/>
            <person name="Ryan C.M."/>
            <person name="Banfield J.F."/>
        </authorList>
    </citation>
    <scope>NUCLEOTIDE SEQUENCE [LARGE SCALE GENOMIC DNA]</scope>
</reference>
<proteinExistence type="predicted"/>
<evidence type="ECO:0000313" key="2">
    <source>
        <dbReference type="EMBL" id="PIT93328.1"/>
    </source>
</evidence>
<gene>
    <name evidence="2" type="ORF">COU06_00420</name>
</gene>
<sequence>MKSKLSRILKFIKTHSTKHPIYVAIYAFLYPQKNYRSKALFYSKSEIQEEIKKGRSIIRYGDGEINLFLSIDNHYQKFSKKLSSNLKRIIKEYSVDSLYILAVPKYITQSNKELQKTERKEIWMPFKVFYLLIFPKKPKYLDAHSFYYDGYFEEVIEPAIKDKELIILTNKGSIDSIKNNNKFLWKNISYIECPEKDAYDRMNEIEESLKNILKSKKNPVIIIALGPVGKCIAHTYSNKGYQCIDIGRGLECIYTANSIQGFI</sequence>
<dbReference type="InterPro" id="IPR014869">
    <property type="entry name" value="GT-D"/>
</dbReference>
<evidence type="ECO:0000313" key="3">
    <source>
        <dbReference type="Proteomes" id="UP000229112"/>
    </source>
</evidence>